<gene>
    <name evidence="2" type="ORF">LOD99_6376</name>
</gene>
<dbReference type="PANTHER" id="PTHR12419">
    <property type="entry name" value="OTU DOMAIN CONTAINING PROTEIN"/>
    <property type="match status" value="1"/>
</dbReference>
<dbReference type="InterPro" id="IPR050704">
    <property type="entry name" value="Peptidase_C85-like"/>
</dbReference>
<sequence length="234" mass="26330">MNIDKDSVRNTSPDVVLSVNKVEIITDLDLMEWCTLNYDLPSYNPISHTRKLDICNTLLNVRVSLGINNINSQMNRPLNYYIPSRTQYIPGDGNGLFSSLAYSVSGSPDNSHIIRKCIVDSMSSSLKEKCGKFITNKYPNTYRNTIDYIYKTNIKGNGVWGGDLELFTAAHLFKTDIWVFMKETGNSWNVFSGKCSSFDEVLNSPPANANGSIYIVHIGNHYEPVLEILDKIIV</sequence>
<organism evidence="2 3">
    <name type="scientific">Oopsacas minuta</name>
    <dbReference type="NCBI Taxonomy" id="111878"/>
    <lineage>
        <taxon>Eukaryota</taxon>
        <taxon>Metazoa</taxon>
        <taxon>Porifera</taxon>
        <taxon>Hexactinellida</taxon>
        <taxon>Hexasterophora</taxon>
        <taxon>Lyssacinosida</taxon>
        <taxon>Leucopsacidae</taxon>
        <taxon>Oopsacas</taxon>
    </lineage>
</organism>
<dbReference type="AlphaFoldDB" id="A0AAV7JN65"/>
<accession>A0AAV7JN65</accession>
<dbReference type="CDD" id="cd22755">
    <property type="entry name" value="OTU_CeDUB-like"/>
    <property type="match status" value="1"/>
</dbReference>
<dbReference type="GO" id="GO:0004843">
    <property type="term" value="F:cysteine-type deubiquitinase activity"/>
    <property type="evidence" value="ECO:0007669"/>
    <property type="project" value="TreeGrafter"/>
</dbReference>
<evidence type="ECO:0000259" key="1">
    <source>
        <dbReference type="PROSITE" id="PS50802"/>
    </source>
</evidence>
<evidence type="ECO:0000313" key="3">
    <source>
        <dbReference type="Proteomes" id="UP001165289"/>
    </source>
</evidence>
<dbReference type="SUPFAM" id="SSF54001">
    <property type="entry name" value="Cysteine proteinases"/>
    <property type="match status" value="1"/>
</dbReference>
<reference evidence="2 3" key="1">
    <citation type="journal article" date="2023" name="BMC Biol.">
        <title>The compact genome of the sponge Oopsacas minuta (Hexactinellida) is lacking key metazoan core genes.</title>
        <authorList>
            <person name="Santini S."/>
            <person name="Schenkelaars Q."/>
            <person name="Jourda C."/>
            <person name="Duchesne M."/>
            <person name="Belahbib H."/>
            <person name="Rocher C."/>
            <person name="Selva M."/>
            <person name="Riesgo A."/>
            <person name="Vervoort M."/>
            <person name="Leys S.P."/>
            <person name="Kodjabachian L."/>
            <person name="Le Bivic A."/>
            <person name="Borchiellini C."/>
            <person name="Claverie J.M."/>
            <person name="Renard E."/>
        </authorList>
    </citation>
    <scope>NUCLEOTIDE SEQUENCE [LARGE SCALE GENOMIC DNA]</scope>
    <source>
        <strain evidence="2">SPO-2</strain>
    </source>
</reference>
<dbReference type="Proteomes" id="UP001165289">
    <property type="component" value="Unassembled WGS sequence"/>
</dbReference>
<protein>
    <recommendedName>
        <fullName evidence="1">OTU domain-containing protein</fullName>
    </recommendedName>
</protein>
<dbReference type="Gene3D" id="3.90.70.80">
    <property type="match status" value="1"/>
</dbReference>
<dbReference type="PROSITE" id="PS50802">
    <property type="entry name" value="OTU"/>
    <property type="match status" value="1"/>
</dbReference>
<dbReference type="EMBL" id="JAKMXF010000317">
    <property type="protein sequence ID" value="KAI6649826.1"/>
    <property type="molecule type" value="Genomic_DNA"/>
</dbReference>
<dbReference type="GO" id="GO:0016579">
    <property type="term" value="P:protein deubiquitination"/>
    <property type="evidence" value="ECO:0007669"/>
    <property type="project" value="TreeGrafter"/>
</dbReference>
<dbReference type="Pfam" id="PF02338">
    <property type="entry name" value="OTU"/>
    <property type="match status" value="1"/>
</dbReference>
<dbReference type="InterPro" id="IPR038765">
    <property type="entry name" value="Papain-like_cys_pep_sf"/>
</dbReference>
<proteinExistence type="predicted"/>
<keyword evidence="3" id="KW-1185">Reference proteome</keyword>
<comment type="caution">
    <text evidence="2">The sequence shown here is derived from an EMBL/GenBank/DDBJ whole genome shotgun (WGS) entry which is preliminary data.</text>
</comment>
<feature type="domain" description="OTU" evidence="1">
    <location>
        <begin position="84"/>
        <end position="228"/>
    </location>
</feature>
<name>A0AAV7JN65_9METZ</name>
<dbReference type="InterPro" id="IPR003323">
    <property type="entry name" value="OTU_dom"/>
</dbReference>
<evidence type="ECO:0000313" key="2">
    <source>
        <dbReference type="EMBL" id="KAI6649826.1"/>
    </source>
</evidence>